<dbReference type="GO" id="GO:0098797">
    <property type="term" value="C:plasma membrane protein complex"/>
    <property type="evidence" value="ECO:0007669"/>
    <property type="project" value="TreeGrafter"/>
</dbReference>
<name>T1B5U0_9ZZZZ</name>
<reference evidence="13" key="1">
    <citation type="submission" date="2013-08" db="EMBL/GenBank/DDBJ databases">
        <authorList>
            <person name="Mendez C."/>
            <person name="Richter M."/>
            <person name="Ferrer M."/>
            <person name="Sanchez J."/>
        </authorList>
    </citation>
    <scope>NUCLEOTIDE SEQUENCE</scope>
</reference>
<evidence type="ECO:0000256" key="3">
    <source>
        <dbReference type="ARBA" id="ARBA00022448"/>
    </source>
</evidence>
<dbReference type="SUPFAM" id="SSF74653">
    <property type="entry name" value="TolA/TonB C-terminal domain"/>
    <property type="match status" value="1"/>
</dbReference>
<keyword evidence="3" id="KW-0813">Transport</keyword>
<evidence type="ECO:0000256" key="11">
    <source>
        <dbReference type="SAM" id="Phobius"/>
    </source>
</evidence>
<dbReference type="PROSITE" id="PS52015">
    <property type="entry name" value="TONB_CTD"/>
    <property type="match status" value="1"/>
</dbReference>
<evidence type="ECO:0000256" key="10">
    <source>
        <dbReference type="SAM" id="MobiDB-lite"/>
    </source>
</evidence>
<gene>
    <name evidence="13" type="ORF">B2A_01639</name>
</gene>
<keyword evidence="5" id="KW-0997">Cell inner membrane</keyword>
<accession>T1B5U0</accession>
<dbReference type="EMBL" id="AUZZ01001190">
    <property type="protein sequence ID" value="EQD65362.1"/>
    <property type="molecule type" value="Genomic_DNA"/>
</dbReference>
<proteinExistence type="inferred from homology"/>
<dbReference type="GO" id="GO:0055085">
    <property type="term" value="P:transmembrane transport"/>
    <property type="evidence" value="ECO:0007669"/>
    <property type="project" value="InterPro"/>
</dbReference>
<sequence>MTRTPAPDQGNERISVTLLFSLIVHVVLILGLGFSIEPPRPSLPALDITLLHTANAETPRRADFLAQANNAGGGNSAHARKPGAPFSTPLPDSPGQAPRHVDPAAPAPSEARGPELVTTRGTSRFSVDSRPAARPAPARPLPQAPIPAHEREQIAQLSAEVRAEREAYARRPHLKFISANTREYAFAAYMAAWVERIERIGNLNYPEAARAGHLHGKLVLTVGISRDGAVRSLDIVKSSGIPLLDQAAERIVRMAAPFPPLPQSDGRLDELYITRTWQFLPGGRLRQRAVKR</sequence>
<comment type="caution">
    <text evidence="13">The sequence shown here is derived from an EMBL/GenBank/DDBJ whole genome shotgun (WGS) entry which is preliminary data.</text>
</comment>
<dbReference type="GO" id="GO:0015031">
    <property type="term" value="P:protein transport"/>
    <property type="evidence" value="ECO:0007669"/>
    <property type="project" value="UniProtKB-KW"/>
</dbReference>
<organism evidence="13">
    <name type="scientific">mine drainage metagenome</name>
    <dbReference type="NCBI Taxonomy" id="410659"/>
    <lineage>
        <taxon>unclassified sequences</taxon>
        <taxon>metagenomes</taxon>
        <taxon>ecological metagenomes</taxon>
    </lineage>
</organism>
<keyword evidence="4" id="KW-1003">Cell membrane</keyword>
<evidence type="ECO:0000256" key="7">
    <source>
        <dbReference type="ARBA" id="ARBA00022927"/>
    </source>
</evidence>
<evidence type="ECO:0000256" key="9">
    <source>
        <dbReference type="ARBA" id="ARBA00023136"/>
    </source>
</evidence>
<dbReference type="PANTHER" id="PTHR33446">
    <property type="entry name" value="PROTEIN TONB-RELATED"/>
    <property type="match status" value="1"/>
</dbReference>
<evidence type="ECO:0000256" key="8">
    <source>
        <dbReference type="ARBA" id="ARBA00022989"/>
    </source>
</evidence>
<evidence type="ECO:0000256" key="4">
    <source>
        <dbReference type="ARBA" id="ARBA00022475"/>
    </source>
</evidence>
<evidence type="ECO:0000256" key="6">
    <source>
        <dbReference type="ARBA" id="ARBA00022692"/>
    </source>
</evidence>
<keyword evidence="7" id="KW-0653">Protein transport</keyword>
<protein>
    <submittedName>
        <fullName evidence="13">TonB protein</fullName>
    </submittedName>
</protein>
<dbReference type="InterPro" id="IPR037682">
    <property type="entry name" value="TonB_C"/>
</dbReference>
<feature type="domain" description="TonB C-terminal" evidence="12">
    <location>
        <begin position="190"/>
        <end position="288"/>
    </location>
</feature>
<dbReference type="NCBIfam" id="TIGR01352">
    <property type="entry name" value="tonB_Cterm"/>
    <property type="match status" value="1"/>
</dbReference>
<reference evidence="13" key="2">
    <citation type="journal article" date="2014" name="ISME J.">
        <title>Microbial stratification in low pH oxic and suboxic macroscopic growths along an acid mine drainage.</title>
        <authorList>
            <person name="Mendez-Garcia C."/>
            <person name="Mesa V."/>
            <person name="Sprenger R.R."/>
            <person name="Richter M."/>
            <person name="Diez M.S."/>
            <person name="Solano J."/>
            <person name="Bargiela R."/>
            <person name="Golyshina O.V."/>
            <person name="Manteca A."/>
            <person name="Ramos J.L."/>
            <person name="Gallego J.R."/>
            <person name="Llorente I."/>
            <person name="Martins Dos Santos V.A."/>
            <person name="Jensen O.N."/>
            <person name="Pelaez A.I."/>
            <person name="Sanchez J."/>
            <person name="Ferrer M."/>
        </authorList>
    </citation>
    <scope>NUCLEOTIDE SEQUENCE</scope>
</reference>
<evidence type="ECO:0000256" key="2">
    <source>
        <dbReference type="ARBA" id="ARBA00006555"/>
    </source>
</evidence>
<keyword evidence="9 11" id="KW-0472">Membrane</keyword>
<dbReference type="Gene3D" id="3.30.1150.10">
    <property type="match status" value="1"/>
</dbReference>
<evidence type="ECO:0000313" key="13">
    <source>
        <dbReference type="EMBL" id="EQD65362.1"/>
    </source>
</evidence>
<comment type="similarity">
    <text evidence="2">Belongs to the TonB family.</text>
</comment>
<feature type="transmembrane region" description="Helical" evidence="11">
    <location>
        <begin position="14"/>
        <end position="34"/>
    </location>
</feature>
<dbReference type="AlphaFoldDB" id="T1B5U0"/>
<dbReference type="Pfam" id="PF03544">
    <property type="entry name" value="TonB_C"/>
    <property type="match status" value="1"/>
</dbReference>
<dbReference type="InterPro" id="IPR006260">
    <property type="entry name" value="TonB/TolA_C"/>
</dbReference>
<evidence type="ECO:0000256" key="5">
    <source>
        <dbReference type="ARBA" id="ARBA00022519"/>
    </source>
</evidence>
<dbReference type="GO" id="GO:0031992">
    <property type="term" value="F:energy transducer activity"/>
    <property type="evidence" value="ECO:0007669"/>
    <property type="project" value="TreeGrafter"/>
</dbReference>
<evidence type="ECO:0000259" key="12">
    <source>
        <dbReference type="PROSITE" id="PS52015"/>
    </source>
</evidence>
<keyword evidence="6 11" id="KW-0812">Transmembrane</keyword>
<evidence type="ECO:0000256" key="1">
    <source>
        <dbReference type="ARBA" id="ARBA00004383"/>
    </source>
</evidence>
<keyword evidence="8 11" id="KW-1133">Transmembrane helix</keyword>
<comment type="subcellular location">
    <subcellularLocation>
        <location evidence="1">Cell inner membrane</location>
        <topology evidence="1">Single-pass membrane protein</topology>
        <orientation evidence="1">Periplasmic side</orientation>
    </subcellularLocation>
</comment>
<feature type="region of interest" description="Disordered" evidence="10">
    <location>
        <begin position="67"/>
        <end position="147"/>
    </location>
</feature>
<dbReference type="PANTHER" id="PTHR33446:SF11">
    <property type="entry name" value="TONB3"/>
    <property type="match status" value="1"/>
</dbReference>
<dbReference type="InterPro" id="IPR051045">
    <property type="entry name" value="TonB-dependent_transducer"/>
</dbReference>